<evidence type="ECO:0000313" key="3">
    <source>
        <dbReference type="EMBL" id="GGU47084.1"/>
    </source>
</evidence>
<keyword evidence="4" id="KW-1185">Reference proteome</keyword>
<feature type="compositionally biased region" description="Low complexity" evidence="1">
    <location>
        <begin position="34"/>
        <end position="50"/>
    </location>
</feature>
<comment type="caution">
    <text evidence="3">The sequence shown here is derived from an EMBL/GenBank/DDBJ whole genome shotgun (WGS) entry which is preliminary data.</text>
</comment>
<dbReference type="RefSeq" id="WP_189296489.1">
    <property type="nucleotide sequence ID" value="NZ_BMRP01000002.1"/>
</dbReference>
<protein>
    <submittedName>
        <fullName evidence="3">Uncharacterized protein</fullName>
    </submittedName>
</protein>
<name>A0ABQ2UNZ8_9ACTN</name>
<proteinExistence type="predicted"/>
<dbReference type="Proteomes" id="UP000654471">
    <property type="component" value="Unassembled WGS sequence"/>
</dbReference>
<feature type="signal peptide" evidence="2">
    <location>
        <begin position="1"/>
        <end position="32"/>
    </location>
</feature>
<accession>A0ABQ2UNZ8</accession>
<evidence type="ECO:0000256" key="1">
    <source>
        <dbReference type="SAM" id="MobiDB-lite"/>
    </source>
</evidence>
<sequence length="272" mass="29797">MERTTARRAATAATSLLLTGAAALGIAGPAFAAAQPTPAQPSAAANGAAAHTVTVSTDAPRTEKRQGELTVRPGSGVDRTRALQIRITAPDGRHLSAADVRLERLDGSGRWVQVSLATQGGVLYAPTAGIEHIRRDPAHVQYRVIMRDGLPASVRYLIIEPRYVLDASDAAARFAYLPTYRFNTGHRPYEFTVRHYEDRLGHRDADRWYSGPDHGGFDRYRKADDRFDAWIDDQLVNFVDHGDSGRRHSTVVVHYSFGSGEQSQPSADRHEG</sequence>
<feature type="region of interest" description="Disordered" evidence="1">
    <location>
        <begin position="34"/>
        <end position="75"/>
    </location>
</feature>
<reference evidence="4" key="1">
    <citation type="journal article" date="2019" name="Int. J. Syst. Evol. Microbiol.">
        <title>The Global Catalogue of Microorganisms (GCM) 10K type strain sequencing project: providing services to taxonomists for standard genome sequencing and annotation.</title>
        <authorList>
            <consortium name="The Broad Institute Genomics Platform"/>
            <consortium name="The Broad Institute Genome Sequencing Center for Infectious Disease"/>
            <person name="Wu L."/>
            <person name="Ma J."/>
        </authorList>
    </citation>
    <scope>NUCLEOTIDE SEQUENCE [LARGE SCALE GENOMIC DNA]</scope>
    <source>
        <strain evidence="4">JCM 3399</strain>
    </source>
</reference>
<feature type="chain" id="PRO_5046769200" evidence="2">
    <location>
        <begin position="33"/>
        <end position="272"/>
    </location>
</feature>
<gene>
    <name evidence="3" type="ORF">GCM10010211_08560</name>
</gene>
<organism evidence="3 4">
    <name type="scientific">Streptomyces albospinus</name>
    <dbReference type="NCBI Taxonomy" id="285515"/>
    <lineage>
        <taxon>Bacteria</taxon>
        <taxon>Bacillati</taxon>
        <taxon>Actinomycetota</taxon>
        <taxon>Actinomycetes</taxon>
        <taxon>Kitasatosporales</taxon>
        <taxon>Streptomycetaceae</taxon>
        <taxon>Streptomyces</taxon>
    </lineage>
</organism>
<dbReference type="EMBL" id="BMRP01000002">
    <property type="protein sequence ID" value="GGU47084.1"/>
    <property type="molecule type" value="Genomic_DNA"/>
</dbReference>
<evidence type="ECO:0000313" key="4">
    <source>
        <dbReference type="Proteomes" id="UP000654471"/>
    </source>
</evidence>
<keyword evidence="2" id="KW-0732">Signal</keyword>
<evidence type="ECO:0000256" key="2">
    <source>
        <dbReference type="SAM" id="SignalP"/>
    </source>
</evidence>